<dbReference type="AlphaFoldDB" id="A0A7M1B7U8"/>
<dbReference type="SUPFAM" id="SSF51206">
    <property type="entry name" value="cAMP-binding domain-like"/>
    <property type="match status" value="1"/>
</dbReference>
<gene>
    <name evidence="2" type="ORF">FM071_05695</name>
</gene>
<dbReference type="Gene3D" id="2.60.120.10">
    <property type="entry name" value="Jelly Rolls"/>
    <property type="match status" value="1"/>
</dbReference>
<accession>A0A7M1B7U8</accession>
<dbReference type="PROSITE" id="PS50042">
    <property type="entry name" value="CNMP_BINDING_3"/>
    <property type="match status" value="1"/>
</dbReference>
<evidence type="ECO:0000313" key="3">
    <source>
        <dbReference type="Proteomes" id="UP000593580"/>
    </source>
</evidence>
<dbReference type="InterPro" id="IPR014710">
    <property type="entry name" value="RmlC-like_jellyroll"/>
</dbReference>
<protein>
    <submittedName>
        <fullName evidence="2">Cyclic nucleotide-binding domain-containing protein</fullName>
    </submittedName>
</protein>
<dbReference type="CDD" id="cd00038">
    <property type="entry name" value="CAP_ED"/>
    <property type="match status" value="1"/>
</dbReference>
<sequence length="149" mass="17264">MEKEIFNDLDTGEKQEFLQMFTNREINKDDLIRSEGEKYKSGFYLLSGKIAVIKNSSSEDIEVIEATKDDDIFFSFSSLIDSGMSLTTIKAKTSCTIAEISDKEFFEFCQKNPQIGVKIMQRSMNMLMRFLRNSDKKLTEMYKTLEEVL</sequence>
<proteinExistence type="predicted"/>
<dbReference type="EMBL" id="CP041406">
    <property type="protein sequence ID" value="QOP45807.1"/>
    <property type="molecule type" value="Genomic_DNA"/>
</dbReference>
<feature type="domain" description="Cyclic nucleotide-binding" evidence="1">
    <location>
        <begin position="5"/>
        <end position="105"/>
    </location>
</feature>
<evidence type="ECO:0000313" key="2">
    <source>
        <dbReference type="EMBL" id="QOP45807.1"/>
    </source>
</evidence>
<dbReference type="InterPro" id="IPR000595">
    <property type="entry name" value="cNMP-bd_dom"/>
</dbReference>
<dbReference type="RefSeq" id="WP_193109750.1">
    <property type="nucleotide sequence ID" value="NZ_CP041406.1"/>
</dbReference>
<reference evidence="2 3" key="1">
    <citation type="submission" date="2019-07" db="EMBL/GenBank/DDBJ databases">
        <title>Sulfurimonas paralvinellae sp. nov., a novel mesophilic, hydrogen- and sulfur-oxidizing chemolithoautotroph within the Epsilonproteo- bacteria isolated from a deep-sea hydrothermal vent polychaete nest, reclassification of Thiomicrospira denitrificans as Sulfurimonas denitrificans comb. nov. and emended description of the genus Sulfurimonas.</title>
        <authorList>
            <person name="Wang S."/>
            <person name="Jiang L."/>
            <person name="Shao Z."/>
        </authorList>
    </citation>
    <scope>NUCLEOTIDE SEQUENCE [LARGE SCALE GENOMIC DNA]</scope>
    <source>
        <strain evidence="2 3">GO25</strain>
    </source>
</reference>
<dbReference type="InterPro" id="IPR018490">
    <property type="entry name" value="cNMP-bd_dom_sf"/>
</dbReference>
<dbReference type="SMART" id="SM00100">
    <property type="entry name" value="cNMP"/>
    <property type="match status" value="1"/>
</dbReference>
<name>A0A7M1B7U8_9BACT</name>
<dbReference type="Proteomes" id="UP000593580">
    <property type="component" value="Chromosome"/>
</dbReference>
<evidence type="ECO:0000259" key="1">
    <source>
        <dbReference type="PROSITE" id="PS50042"/>
    </source>
</evidence>
<organism evidence="2 3">
    <name type="scientific">Sulfurimonas paralvinellae</name>
    <dbReference type="NCBI Taxonomy" id="317658"/>
    <lineage>
        <taxon>Bacteria</taxon>
        <taxon>Pseudomonadati</taxon>
        <taxon>Campylobacterota</taxon>
        <taxon>Epsilonproteobacteria</taxon>
        <taxon>Campylobacterales</taxon>
        <taxon>Sulfurimonadaceae</taxon>
        <taxon>Sulfurimonas</taxon>
    </lineage>
</organism>
<dbReference type="Pfam" id="PF00027">
    <property type="entry name" value="cNMP_binding"/>
    <property type="match status" value="1"/>
</dbReference>
<keyword evidence="3" id="KW-1185">Reference proteome</keyword>
<dbReference type="KEGG" id="spal:FM071_05695"/>